<dbReference type="Pfam" id="PF25592">
    <property type="entry name" value="DUF7937"/>
    <property type="match status" value="1"/>
</dbReference>
<feature type="transmembrane region" description="Helical" evidence="2">
    <location>
        <begin position="232"/>
        <end position="257"/>
    </location>
</feature>
<accession>A0A6L9S499</accession>
<feature type="compositionally biased region" description="Polar residues" evidence="1">
    <location>
        <begin position="663"/>
        <end position="680"/>
    </location>
</feature>
<name>A0A6L9S499_9ACTN</name>
<evidence type="ECO:0000256" key="2">
    <source>
        <dbReference type="SAM" id="Phobius"/>
    </source>
</evidence>
<feature type="transmembrane region" description="Helical" evidence="2">
    <location>
        <begin position="168"/>
        <end position="188"/>
    </location>
</feature>
<comment type="caution">
    <text evidence="5">The sequence shown here is derived from an EMBL/GenBank/DDBJ whole genome shotgun (WGS) entry which is preliminary data.</text>
</comment>
<evidence type="ECO:0000259" key="3">
    <source>
        <dbReference type="Pfam" id="PF25591"/>
    </source>
</evidence>
<proteinExistence type="predicted"/>
<reference evidence="5 6" key="1">
    <citation type="submission" date="2020-02" db="EMBL/GenBank/DDBJ databases">
        <authorList>
            <person name="Li X.-J."/>
            <person name="Han X.-M."/>
        </authorList>
    </citation>
    <scope>NUCLEOTIDE SEQUENCE [LARGE SCALE GENOMIC DNA]</scope>
    <source>
        <strain evidence="5 6">CCTCC AB 2017055</strain>
    </source>
</reference>
<feature type="compositionally biased region" description="Low complexity" evidence="1">
    <location>
        <begin position="44"/>
        <end position="55"/>
    </location>
</feature>
<protein>
    <submittedName>
        <fullName evidence="5">Uncharacterized protein</fullName>
    </submittedName>
</protein>
<feature type="transmembrane region" description="Helical" evidence="2">
    <location>
        <begin position="365"/>
        <end position="389"/>
    </location>
</feature>
<feature type="transmembrane region" description="Helical" evidence="2">
    <location>
        <begin position="200"/>
        <end position="220"/>
    </location>
</feature>
<keyword evidence="6" id="KW-1185">Reference proteome</keyword>
<feature type="transmembrane region" description="Helical" evidence="2">
    <location>
        <begin position="395"/>
        <end position="415"/>
    </location>
</feature>
<organism evidence="5 6">
    <name type="scientific">Phytoactinopolyspora halotolerans</name>
    <dbReference type="NCBI Taxonomy" id="1981512"/>
    <lineage>
        <taxon>Bacteria</taxon>
        <taxon>Bacillati</taxon>
        <taxon>Actinomycetota</taxon>
        <taxon>Actinomycetes</taxon>
        <taxon>Jiangellales</taxon>
        <taxon>Jiangellaceae</taxon>
        <taxon>Phytoactinopolyspora</taxon>
    </lineage>
</organism>
<feature type="compositionally biased region" description="Pro residues" evidence="1">
    <location>
        <begin position="56"/>
        <end position="65"/>
    </location>
</feature>
<dbReference type="EMBL" id="JAAGOA010000004">
    <property type="protein sequence ID" value="NED99898.1"/>
    <property type="molecule type" value="Genomic_DNA"/>
</dbReference>
<feature type="compositionally biased region" description="Gly residues" evidence="1">
    <location>
        <begin position="509"/>
        <end position="527"/>
    </location>
</feature>
<evidence type="ECO:0000256" key="1">
    <source>
        <dbReference type="SAM" id="MobiDB-lite"/>
    </source>
</evidence>
<feature type="compositionally biased region" description="Low complexity" evidence="1">
    <location>
        <begin position="1"/>
        <end position="17"/>
    </location>
</feature>
<feature type="transmembrane region" description="Helical" evidence="2">
    <location>
        <begin position="269"/>
        <end position="290"/>
    </location>
</feature>
<feature type="compositionally biased region" description="Low complexity" evidence="1">
    <location>
        <begin position="528"/>
        <end position="558"/>
    </location>
</feature>
<feature type="region of interest" description="Disordered" evidence="1">
    <location>
        <begin position="1"/>
        <end position="85"/>
    </location>
</feature>
<dbReference type="AlphaFoldDB" id="A0A6L9S499"/>
<evidence type="ECO:0000313" key="5">
    <source>
        <dbReference type="EMBL" id="NED99898.1"/>
    </source>
</evidence>
<feature type="transmembrane region" description="Helical" evidence="2">
    <location>
        <begin position="299"/>
        <end position="315"/>
    </location>
</feature>
<feature type="region of interest" description="Disordered" evidence="1">
    <location>
        <begin position="502"/>
        <end position="715"/>
    </location>
</feature>
<dbReference type="RefSeq" id="WP_163734693.1">
    <property type="nucleotide sequence ID" value="NZ_JAAGOA010000004.1"/>
</dbReference>
<keyword evidence="2" id="KW-0812">Transmembrane</keyword>
<evidence type="ECO:0000259" key="4">
    <source>
        <dbReference type="Pfam" id="PF25592"/>
    </source>
</evidence>
<keyword evidence="2" id="KW-0472">Membrane</keyword>
<sequence>MTTQPAGGQPPTGPAAAGPGGGQPESPQPGPGPQGPAQQPPAQQPVGPQPGTAPAQPAPGQPVPGQPGAMAPGAAQQYPGAYGGQPAAARPNPFASIPVFDYVRDALALLLLLIPLGMAWDFEDNATGKVYVILVTLLSVVSLSLPYLRAVNVLPPTLGAAQLRLVRLLANAPYLIVVLLTLVLGYLGDTTLRGTDVGDGVGVGVVIGLAGALLAAQARASEQDASTTDGMLWRSITLGLAGLGVLCGIVSAVIFLIDFGDVYEWSEIVVLLLSVVFFVGVPALAAAGLLRGQAAWRDVAIVLGVVGLMMSFWALGADETIGESWWLRFQGPEFLFWPAIGVAAAAPSVAALIRPEAGARRWIGMALRLLETGVVIAVLSIALYAFTLIENEDARGAYITVLVFSLFALAAFLVARQALTADARAGRPVAVGVAGALVIIGIVMATVLGSSDAAQVAVGSATVISAYFVFAVALVIALTVPKSVRDELGAFSFGQASLNGGAGQQTMAGGPGVAQPGGPGYPAGGPAAGAPGPYGPASSGGAAPAQAWPQAGTQQPAAGEERPRTSSVDETAGAAAQAEQATGAPHDAVEPASAEVEEDSTATQAESGEQPGRDESDQAEAADAQPGMRTEDRPTQVFAATTGEPGTEPETGAGPEQTDGESETQVLPSTAQSPSTTGDQATEVLGTGTPAQVPEAPQPEGTASGFTAEMASDPNTPLQTLADIAQKEPALRPLVALNPSAYPGLLEWLAQLGDPAVDHALRRRQQ</sequence>
<feature type="compositionally biased region" description="Low complexity" evidence="1">
    <location>
        <begin position="570"/>
        <end position="584"/>
    </location>
</feature>
<dbReference type="InterPro" id="IPR057697">
    <property type="entry name" value="DUF7937"/>
</dbReference>
<dbReference type="Proteomes" id="UP000475214">
    <property type="component" value="Unassembled WGS sequence"/>
</dbReference>
<dbReference type="InterPro" id="IPR057893">
    <property type="entry name" value="LRV_2"/>
</dbReference>
<feature type="transmembrane region" description="Helical" evidence="2">
    <location>
        <begin position="427"/>
        <end position="448"/>
    </location>
</feature>
<gene>
    <name evidence="5" type="ORF">G1H10_06925</name>
</gene>
<feature type="domain" description="DUF7937" evidence="4">
    <location>
        <begin position="101"/>
        <end position="487"/>
    </location>
</feature>
<feature type="transmembrane region" description="Helical" evidence="2">
    <location>
        <begin position="99"/>
        <end position="118"/>
    </location>
</feature>
<feature type="transmembrane region" description="Helical" evidence="2">
    <location>
        <begin position="130"/>
        <end position="148"/>
    </location>
</feature>
<feature type="domain" description="Leucine rich repeat variant" evidence="3">
    <location>
        <begin position="706"/>
        <end position="765"/>
    </location>
</feature>
<keyword evidence="2" id="KW-1133">Transmembrane helix</keyword>
<dbReference type="Pfam" id="PF25591">
    <property type="entry name" value="LRV_2"/>
    <property type="match status" value="1"/>
</dbReference>
<feature type="compositionally biased region" description="Low complexity" evidence="1">
    <location>
        <begin position="639"/>
        <end position="656"/>
    </location>
</feature>
<feature type="transmembrane region" description="Helical" evidence="2">
    <location>
        <begin position="454"/>
        <end position="478"/>
    </location>
</feature>
<feature type="compositionally biased region" description="Low complexity" evidence="1">
    <location>
        <begin position="66"/>
        <end position="85"/>
    </location>
</feature>
<feature type="compositionally biased region" description="Pro residues" evidence="1">
    <location>
        <begin position="26"/>
        <end position="43"/>
    </location>
</feature>
<evidence type="ECO:0000313" key="6">
    <source>
        <dbReference type="Proteomes" id="UP000475214"/>
    </source>
</evidence>
<feature type="transmembrane region" description="Helical" evidence="2">
    <location>
        <begin position="335"/>
        <end position="353"/>
    </location>
</feature>